<dbReference type="Proteomes" id="UP000789920">
    <property type="component" value="Unassembled WGS sequence"/>
</dbReference>
<accession>A0ACA9SD92</accession>
<comment type="caution">
    <text evidence="1">The sequence shown here is derived from an EMBL/GenBank/DDBJ whole genome shotgun (WGS) entry which is preliminary data.</text>
</comment>
<gene>
    <name evidence="1" type="ORF">RPERSI_LOCUS29824</name>
</gene>
<keyword evidence="2" id="KW-1185">Reference proteome</keyword>
<protein>
    <submittedName>
        <fullName evidence="1">36187_t:CDS:1</fullName>
    </submittedName>
</protein>
<evidence type="ECO:0000313" key="1">
    <source>
        <dbReference type="EMBL" id="CAG8836141.1"/>
    </source>
</evidence>
<evidence type="ECO:0000313" key="2">
    <source>
        <dbReference type="Proteomes" id="UP000789920"/>
    </source>
</evidence>
<organism evidence="1 2">
    <name type="scientific">Racocetra persica</name>
    <dbReference type="NCBI Taxonomy" id="160502"/>
    <lineage>
        <taxon>Eukaryota</taxon>
        <taxon>Fungi</taxon>
        <taxon>Fungi incertae sedis</taxon>
        <taxon>Mucoromycota</taxon>
        <taxon>Glomeromycotina</taxon>
        <taxon>Glomeromycetes</taxon>
        <taxon>Diversisporales</taxon>
        <taxon>Gigasporaceae</taxon>
        <taxon>Racocetra</taxon>
    </lineage>
</organism>
<feature type="non-terminal residue" evidence="1">
    <location>
        <position position="204"/>
    </location>
</feature>
<sequence>HTDPHNPHARHYLQPYHGMHLSTDSTRVHQHAQNIHLILSEYFNNLNQNQLKTLQPNSYDAITRETILFPQTDLNADYNAAISNQDTTSIDFIDNTPLLSHNSFLFPKDTPFLSIGYLNSFYDTMELSSRQVLFDPLNSDDYYVHNRMQLFYIDSTQGDYLVQNIHITSSEYFNNSNQHQLGAPQPNGYNAITQETIFSSKAAI</sequence>
<feature type="non-terminal residue" evidence="1">
    <location>
        <position position="1"/>
    </location>
</feature>
<name>A0ACA9SD92_9GLOM</name>
<proteinExistence type="predicted"/>
<dbReference type="EMBL" id="CAJVQC010113774">
    <property type="protein sequence ID" value="CAG8836141.1"/>
    <property type="molecule type" value="Genomic_DNA"/>
</dbReference>
<reference evidence="1" key="1">
    <citation type="submission" date="2021-06" db="EMBL/GenBank/DDBJ databases">
        <authorList>
            <person name="Kallberg Y."/>
            <person name="Tangrot J."/>
            <person name="Rosling A."/>
        </authorList>
    </citation>
    <scope>NUCLEOTIDE SEQUENCE</scope>
    <source>
        <strain evidence="1">MA461A</strain>
    </source>
</reference>